<feature type="region of interest" description="Disordered" evidence="1">
    <location>
        <begin position="89"/>
        <end position="109"/>
    </location>
</feature>
<feature type="compositionally biased region" description="Polar residues" evidence="1">
    <location>
        <begin position="100"/>
        <end position="109"/>
    </location>
</feature>
<accession>A0A0X8NWE7</accession>
<dbReference type="AlphaFoldDB" id="A0A0X8NWE7"/>
<sequence>MLHPLTQNPWLIDTDRESGPVSLSHLHQLDRTRYAIQTIARMVGNSAAEPDATGSSPLDPWAITALMGGVESLCEHLGTLTEAMLDQALQAKDEGEAPNPTHNAPPSIQ</sequence>
<dbReference type="RefSeq" id="WP_061071460.1">
    <property type="nucleotide sequence ID" value="NZ_CP014060.2"/>
</dbReference>
<reference evidence="3" key="1">
    <citation type="submission" date="2015-12" db="EMBL/GenBank/DDBJ databases">
        <title>FDA dAtabase for Regulatory Grade micrObial Sequences (FDA-ARGOS): Supporting development and validation of Infectious Disease Dx tests.</title>
        <authorList>
            <person name="Case J."/>
            <person name="Tallon L."/>
            <person name="Sadzewicz L."/>
            <person name="Sengamalay N."/>
            <person name="Ott S."/>
            <person name="Godinez A."/>
            <person name="Nagaraj S."/>
            <person name="Nadendla S."/>
            <person name="Sichtig H."/>
        </authorList>
    </citation>
    <scope>NUCLEOTIDE SEQUENCE [LARGE SCALE GENOMIC DNA]</scope>
    <source>
        <strain evidence="3">FDAARGOS_147</strain>
    </source>
</reference>
<name>A0A0X8NWE7_ALCXX</name>
<proteinExistence type="predicted"/>
<evidence type="ECO:0000256" key="1">
    <source>
        <dbReference type="SAM" id="MobiDB-lite"/>
    </source>
</evidence>
<dbReference type="EMBL" id="CP014060">
    <property type="protein sequence ID" value="AMG35576.1"/>
    <property type="molecule type" value="Genomic_DNA"/>
</dbReference>
<evidence type="ECO:0000313" key="3">
    <source>
        <dbReference type="Proteomes" id="UP000060602"/>
    </source>
</evidence>
<protein>
    <submittedName>
        <fullName evidence="2">Uncharacterized protein</fullName>
    </submittedName>
</protein>
<organism evidence="2 3">
    <name type="scientific">Alcaligenes xylosoxydans xylosoxydans</name>
    <name type="common">Achromobacter xylosoxidans</name>
    <dbReference type="NCBI Taxonomy" id="85698"/>
    <lineage>
        <taxon>Bacteria</taxon>
        <taxon>Pseudomonadati</taxon>
        <taxon>Pseudomonadota</taxon>
        <taxon>Betaproteobacteria</taxon>
        <taxon>Burkholderiales</taxon>
        <taxon>Alcaligenaceae</taxon>
        <taxon>Achromobacter</taxon>
    </lineage>
</organism>
<evidence type="ECO:0000313" key="2">
    <source>
        <dbReference type="EMBL" id="AMG35576.1"/>
    </source>
</evidence>
<dbReference type="Proteomes" id="UP000060602">
    <property type="component" value="Chromosome"/>
</dbReference>
<gene>
    <name evidence="2" type="ORF">AL504_05730</name>
</gene>